<feature type="domain" description="BRCT" evidence="1">
    <location>
        <begin position="12"/>
        <end position="85"/>
    </location>
</feature>
<dbReference type="InterPro" id="IPR001357">
    <property type="entry name" value="BRCT_dom"/>
</dbReference>
<dbReference type="Gene3D" id="3.40.50.300">
    <property type="entry name" value="P-loop containing nucleotide triphosphate hydrolases"/>
    <property type="match status" value="1"/>
</dbReference>
<dbReference type="Gene3D" id="3.40.50.10190">
    <property type="entry name" value="BRCT domain"/>
    <property type="match status" value="1"/>
</dbReference>
<accession>A0AAW2ZPL8</accession>
<dbReference type="SUPFAM" id="SSF52540">
    <property type="entry name" value="P-loop containing nucleoside triphosphate hydrolases"/>
    <property type="match status" value="1"/>
</dbReference>
<evidence type="ECO:0000313" key="2">
    <source>
        <dbReference type="EMBL" id="KAL0491116.1"/>
    </source>
</evidence>
<comment type="caution">
    <text evidence="2">The sequence shown here is derived from an EMBL/GenBank/DDBJ whole genome shotgun (WGS) entry which is preliminary data.</text>
</comment>
<dbReference type="InterPro" id="IPR036420">
    <property type="entry name" value="BRCT_dom_sf"/>
</dbReference>
<gene>
    <name evidence="2" type="ORF">AKO1_002224</name>
</gene>
<dbReference type="AlphaFoldDB" id="A0AAW2ZPL8"/>
<sequence length="473" mass="54678">MSQDPDINQKRFITSYILPKAKEELRKVIVDNGGTLITNDDDSEEIDVDYIITGRDKKTVETTSVYKKLKNKNSVTIQKPDWVLNKRRKLNRNSSELDKDFPCSKDNSEKLDLVLTSTPERNAIFNDFGTPPINSMEIPDRTIQLAKISGDGNLHFVNRKERAIYVARQMLSNRFRDKSNQRVIRICQTFGSGKTTFASNFRSIIPQEFWNQSTGDQDLLNAEYIHVDFRSFTPDKNDTIGKATYHHIIKTLELRKEIVEKGRLIEHLVASQKNYVVCFDELEEVNNSHFFRDLYQLNGEEDRFKRNENVLEVVQSFCGIKNIFVLILSKTPLGKKILAEPRMTSGVSFLLEGSVYLNSLRAIHIDEIMRKTNVIVGDGKNLSVLSFFQIHRKLKYTLYYLEKVIFYTAGCPRMIALYIDYVLYNHLSLNDKENQEKSLRSAIDIMKKKDIVPEFPNVEFEKLYNGLLIAAAL</sequence>
<protein>
    <recommendedName>
        <fullName evidence="1">BRCT domain-containing protein</fullName>
    </recommendedName>
</protein>
<reference evidence="2 3" key="1">
    <citation type="submission" date="2024-03" db="EMBL/GenBank/DDBJ databases">
        <title>The Acrasis kona genome and developmental transcriptomes reveal deep origins of eukaryotic multicellular pathways.</title>
        <authorList>
            <person name="Sheikh S."/>
            <person name="Fu C.-J."/>
            <person name="Brown M.W."/>
            <person name="Baldauf S.L."/>
        </authorList>
    </citation>
    <scope>NUCLEOTIDE SEQUENCE [LARGE SCALE GENOMIC DNA]</scope>
    <source>
        <strain evidence="2 3">ATCC MYA-3509</strain>
    </source>
</reference>
<dbReference type="Proteomes" id="UP001431209">
    <property type="component" value="Unassembled WGS sequence"/>
</dbReference>
<organism evidence="2 3">
    <name type="scientific">Acrasis kona</name>
    <dbReference type="NCBI Taxonomy" id="1008807"/>
    <lineage>
        <taxon>Eukaryota</taxon>
        <taxon>Discoba</taxon>
        <taxon>Heterolobosea</taxon>
        <taxon>Tetramitia</taxon>
        <taxon>Eutetramitia</taxon>
        <taxon>Acrasidae</taxon>
        <taxon>Acrasis</taxon>
    </lineage>
</organism>
<evidence type="ECO:0000259" key="1">
    <source>
        <dbReference type="PROSITE" id="PS50172"/>
    </source>
</evidence>
<feature type="non-terminal residue" evidence="2">
    <location>
        <position position="473"/>
    </location>
</feature>
<dbReference type="InterPro" id="IPR027417">
    <property type="entry name" value="P-loop_NTPase"/>
</dbReference>
<keyword evidence="3" id="KW-1185">Reference proteome</keyword>
<evidence type="ECO:0000313" key="3">
    <source>
        <dbReference type="Proteomes" id="UP001431209"/>
    </source>
</evidence>
<dbReference type="PROSITE" id="PS50172">
    <property type="entry name" value="BRCT"/>
    <property type="match status" value="1"/>
</dbReference>
<proteinExistence type="predicted"/>
<dbReference type="CDD" id="cd00027">
    <property type="entry name" value="BRCT"/>
    <property type="match status" value="1"/>
</dbReference>
<name>A0AAW2ZPL8_9EUKA</name>
<dbReference type="EMBL" id="JAOPGA020001755">
    <property type="protein sequence ID" value="KAL0491116.1"/>
    <property type="molecule type" value="Genomic_DNA"/>
</dbReference>